<evidence type="ECO:0000313" key="1">
    <source>
        <dbReference type="EMBL" id="MBJ6122637.1"/>
    </source>
</evidence>
<evidence type="ECO:0000313" key="2">
    <source>
        <dbReference type="Proteomes" id="UP000640426"/>
    </source>
</evidence>
<sequence length="179" mass="19234">MIALMLAAAPFTSAADHLRIERPAGAQVSRTLDGRSLMAAGWRLMWDGKPAGPGNDVVRFTIRARPTDGVGVVDEMLQIGIGKPGSARDCLTRGLRGGSARKLPDRLIDGRRWTAWSNGDAGMSQQITATDLRTVYRNRCYAVARIGYAVKAMDTPRGLPAQAMAAAAMDRALATLRLK</sequence>
<gene>
    <name evidence="1" type="ORF">JAO74_12625</name>
</gene>
<reference evidence="2" key="1">
    <citation type="submission" date="2020-12" db="EMBL/GenBank/DDBJ databases">
        <title>Hymenobacter sp.</title>
        <authorList>
            <person name="Kim M.K."/>
        </authorList>
    </citation>
    <scope>NUCLEOTIDE SEQUENCE [LARGE SCALE GENOMIC DNA]</scope>
    <source>
        <strain evidence="2">BT553</strain>
    </source>
</reference>
<accession>A0ABS0XRG3</accession>
<name>A0ABS0XRG3_9SPHN</name>
<dbReference type="RefSeq" id="WP_199038461.1">
    <property type="nucleotide sequence ID" value="NZ_JAELXS010000006.1"/>
</dbReference>
<dbReference type="EMBL" id="JAELXS010000006">
    <property type="protein sequence ID" value="MBJ6122637.1"/>
    <property type="molecule type" value="Genomic_DNA"/>
</dbReference>
<comment type="caution">
    <text evidence="1">The sequence shown here is derived from an EMBL/GenBank/DDBJ whole genome shotgun (WGS) entry which is preliminary data.</text>
</comment>
<organism evidence="1 2">
    <name type="scientific">Sphingomonas mollis</name>
    <dbReference type="NCBI Taxonomy" id="2795726"/>
    <lineage>
        <taxon>Bacteria</taxon>
        <taxon>Pseudomonadati</taxon>
        <taxon>Pseudomonadota</taxon>
        <taxon>Alphaproteobacteria</taxon>
        <taxon>Sphingomonadales</taxon>
        <taxon>Sphingomonadaceae</taxon>
        <taxon>Sphingomonas</taxon>
    </lineage>
</organism>
<proteinExistence type="predicted"/>
<keyword evidence="2" id="KW-1185">Reference proteome</keyword>
<protein>
    <submittedName>
        <fullName evidence="1">Uncharacterized protein</fullName>
    </submittedName>
</protein>
<dbReference type="Proteomes" id="UP000640426">
    <property type="component" value="Unassembled WGS sequence"/>
</dbReference>